<evidence type="ECO:0000313" key="2">
    <source>
        <dbReference type="Proteomes" id="UP000600588"/>
    </source>
</evidence>
<reference evidence="1 2" key="1">
    <citation type="submission" date="2020-09" db="EMBL/GenBank/DDBJ databases">
        <title>TT11 complete genome.</title>
        <authorList>
            <person name="Wu Z."/>
        </authorList>
    </citation>
    <scope>NUCLEOTIDE SEQUENCE [LARGE SCALE GENOMIC DNA]</scope>
    <source>
        <strain evidence="1 2">TT11</strain>
    </source>
</reference>
<keyword evidence="2" id="KW-1185">Reference proteome</keyword>
<sequence>MKYQQVYQYTYDRTTDAAKRLLIRYFKKSKERHRPFNKINNDFLRWLTPYRETKYEKGLKTFEYEAFSQFNKRYTLYQGEPSKIHQWALEEEVKQAYLGRNYKTYNAFIKDLAINDALNEVSRHYHNYYSYYQLIYEQDKYQYFYLKEFDNKSYESSDEYKEMIVVKYPYKAKEFKASIEDDNNEKESLNEDVNQNVSITESVIADFKDDERMLVLSVLYDLVSKPNHGVQLPEFIRACKIVGLYEDLSVFNDKIQQSTIYQMAYRGIDYTSNKKLQLEKINSVLSKLESLKLKAISGRLRMMKTEVSNKLNK</sequence>
<accession>A0A8J6Q4J3</accession>
<protein>
    <submittedName>
        <fullName evidence="1">Uncharacterized protein</fullName>
    </submittedName>
</protein>
<name>A0A8J6Q4J3_9FLAO</name>
<dbReference type="AlphaFoldDB" id="A0A8J6Q4J3"/>
<organism evidence="1 2">
    <name type="scientific">Aestuariibaculum sediminum</name>
    <dbReference type="NCBI Taxonomy" id="2770637"/>
    <lineage>
        <taxon>Bacteria</taxon>
        <taxon>Pseudomonadati</taxon>
        <taxon>Bacteroidota</taxon>
        <taxon>Flavobacteriia</taxon>
        <taxon>Flavobacteriales</taxon>
        <taxon>Flavobacteriaceae</taxon>
    </lineage>
</organism>
<gene>
    <name evidence="1" type="ORF">ICJ83_16615</name>
</gene>
<dbReference type="EMBL" id="JACVXB010000015">
    <property type="protein sequence ID" value="MBD0833755.1"/>
    <property type="molecule type" value="Genomic_DNA"/>
</dbReference>
<comment type="caution">
    <text evidence="1">The sequence shown here is derived from an EMBL/GenBank/DDBJ whole genome shotgun (WGS) entry which is preliminary data.</text>
</comment>
<dbReference type="RefSeq" id="WP_188231535.1">
    <property type="nucleotide sequence ID" value="NZ_JACVXB010000015.1"/>
</dbReference>
<proteinExistence type="predicted"/>
<evidence type="ECO:0000313" key="1">
    <source>
        <dbReference type="EMBL" id="MBD0833755.1"/>
    </source>
</evidence>
<dbReference type="Proteomes" id="UP000600588">
    <property type="component" value="Unassembled WGS sequence"/>
</dbReference>